<dbReference type="VEuPathDB" id="FungiDB:H310_11566"/>
<protein>
    <recommendedName>
        <fullName evidence="3">Peptidase A2 domain-containing protein</fullName>
    </recommendedName>
</protein>
<sequence>MGEDTGVRLLNAPAISQPPMFKGSTKAERRGFMRKYQRYTSQIEALQSTVQRPFLMPVRACMDPFSKRRIAMFDLGKSHGDVTETEWVAWFMEAQNEEPVEKKLVVGIITKAIKPASLQVAVTKQLQLQRNKVLKADVFRFIKWLRQFAAGYQLYGGVDEEKPAKAPEVGFERPKVKCLKCQSTEHRVREHPGITDDEVKKLLDEFYASRRGVNAMKNSDKGKSMECRATLDDVLVLPRVLLDSGLDESLKSNRLLQAALERLGSRLSVVDKPTVMLKPYGEHSLPLKVTRQVQFKALTLETSIGPLALRGLKAWMDEQSPQIKLLIGRPVMERLGFRLMACSWVAEEASNLGSRRFGRR</sequence>
<name>A0A418AY57_9STRA</name>
<dbReference type="Proteomes" id="UP000285060">
    <property type="component" value="Unassembled WGS sequence"/>
</dbReference>
<organism evidence="1 2">
    <name type="scientific">Aphanomyces invadans</name>
    <dbReference type="NCBI Taxonomy" id="157072"/>
    <lineage>
        <taxon>Eukaryota</taxon>
        <taxon>Sar</taxon>
        <taxon>Stramenopiles</taxon>
        <taxon>Oomycota</taxon>
        <taxon>Saprolegniomycetes</taxon>
        <taxon>Saprolegniales</taxon>
        <taxon>Verrucalvaceae</taxon>
        <taxon>Aphanomyces</taxon>
    </lineage>
</organism>
<reference evidence="1 2" key="1">
    <citation type="submission" date="2018-08" db="EMBL/GenBank/DDBJ databases">
        <title>Aphanomyces genome sequencing and annotation.</title>
        <authorList>
            <person name="Minardi D."/>
            <person name="Oidtmann B."/>
            <person name="Van Der Giezen M."/>
            <person name="Studholme D.J."/>
        </authorList>
    </citation>
    <scope>NUCLEOTIDE SEQUENCE [LARGE SCALE GENOMIC DNA]</scope>
    <source>
        <strain evidence="1 2">NJM0002</strain>
    </source>
</reference>
<gene>
    <name evidence="1" type="ORF">DYB32_004249</name>
</gene>
<accession>A0A418AY57</accession>
<proteinExistence type="predicted"/>
<keyword evidence="2" id="KW-1185">Reference proteome</keyword>
<evidence type="ECO:0008006" key="3">
    <source>
        <dbReference type="Google" id="ProtNLM"/>
    </source>
</evidence>
<dbReference type="EMBL" id="QUSY01000307">
    <property type="protein sequence ID" value="RHY30514.1"/>
    <property type="molecule type" value="Genomic_DNA"/>
</dbReference>
<evidence type="ECO:0000313" key="2">
    <source>
        <dbReference type="Proteomes" id="UP000285060"/>
    </source>
</evidence>
<dbReference type="AlphaFoldDB" id="A0A418AY57"/>
<comment type="caution">
    <text evidence="1">The sequence shown here is derived from an EMBL/GenBank/DDBJ whole genome shotgun (WGS) entry which is preliminary data.</text>
</comment>
<evidence type="ECO:0000313" key="1">
    <source>
        <dbReference type="EMBL" id="RHY30514.1"/>
    </source>
</evidence>